<keyword evidence="5" id="KW-0249">Electron transport</keyword>
<evidence type="ECO:0000256" key="6">
    <source>
        <dbReference type="ARBA" id="ARBA00025649"/>
    </source>
</evidence>
<comment type="caution">
    <text evidence="10">The sequence shown here is derived from an EMBL/GenBank/DDBJ whole genome shotgun (WGS) entry which is preliminary data.</text>
</comment>
<gene>
    <name evidence="10" type="ORF">GCM10023323_39610</name>
</gene>
<comment type="subunit">
    <text evidence="3">Heterodimer of an alpha and a beta subunit.</text>
</comment>
<proteinExistence type="inferred from homology"/>
<dbReference type="Gene3D" id="3.40.50.620">
    <property type="entry name" value="HUPs"/>
    <property type="match status" value="1"/>
</dbReference>
<evidence type="ECO:0000259" key="9">
    <source>
        <dbReference type="SMART" id="SM00893"/>
    </source>
</evidence>
<comment type="similarity">
    <text evidence="2">Belongs to the ETF beta-subunit/FixA family.</text>
</comment>
<evidence type="ECO:0000256" key="3">
    <source>
        <dbReference type="ARBA" id="ARBA00011355"/>
    </source>
</evidence>
<evidence type="ECO:0000256" key="4">
    <source>
        <dbReference type="ARBA" id="ARBA00022448"/>
    </source>
</evidence>
<dbReference type="InterPro" id="IPR014729">
    <property type="entry name" value="Rossmann-like_a/b/a_fold"/>
</dbReference>
<protein>
    <recommendedName>
        <fullName evidence="7">Electron transfer flavoprotein small subunit</fullName>
    </recommendedName>
</protein>
<evidence type="ECO:0000313" key="11">
    <source>
        <dbReference type="Proteomes" id="UP001499878"/>
    </source>
</evidence>
<name>A0ABP9T4C6_9ACTN</name>
<dbReference type="EMBL" id="BAABJR010000009">
    <property type="protein sequence ID" value="GAA5210747.1"/>
    <property type="molecule type" value="Genomic_DNA"/>
</dbReference>
<evidence type="ECO:0000256" key="7">
    <source>
        <dbReference type="ARBA" id="ARBA00042002"/>
    </source>
</evidence>
<dbReference type="RefSeq" id="WP_345632148.1">
    <property type="nucleotide sequence ID" value="NZ_BAABJR010000009.1"/>
</dbReference>
<evidence type="ECO:0000256" key="5">
    <source>
        <dbReference type="ARBA" id="ARBA00022982"/>
    </source>
</evidence>
<comment type="function">
    <text evidence="6">The electron transfer flavoprotein serves as a specific electron acceptor for other dehydrogenases. It transfers the electrons to the main respiratory chain via ETF-ubiquinone oxidoreductase (ETF dehydrogenase).</text>
</comment>
<feature type="domain" description="Electron transfer flavoprotein alpha/beta-subunit N-terminal" evidence="9">
    <location>
        <begin position="23"/>
        <end position="214"/>
    </location>
</feature>
<dbReference type="InterPro" id="IPR012255">
    <property type="entry name" value="ETF_b"/>
</dbReference>
<reference evidence="11" key="1">
    <citation type="journal article" date="2019" name="Int. J. Syst. Evol. Microbiol.">
        <title>The Global Catalogue of Microorganisms (GCM) 10K type strain sequencing project: providing services to taxonomists for standard genome sequencing and annotation.</title>
        <authorList>
            <consortium name="The Broad Institute Genomics Platform"/>
            <consortium name="The Broad Institute Genome Sequencing Center for Infectious Disease"/>
            <person name="Wu L."/>
            <person name="Ma J."/>
        </authorList>
    </citation>
    <scope>NUCLEOTIDE SEQUENCE [LARGE SCALE GENOMIC DNA]</scope>
    <source>
        <strain evidence="11">JCM 18306</strain>
    </source>
</reference>
<dbReference type="SUPFAM" id="SSF52402">
    <property type="entry name" value="Adenine nucleotide alpha hydrolases-like"/>
    <property type="match status" value="1"/>
</dbReference>
<dbReference type="Pfam" id="PF01012">
    <property type="entry name" value="ETF"/>
    <property type="match status" value="1"/>
</dbReference>
<dbReference type="SMART" id="SM00893">
    <property type="entry name" value="ETF"/>
    <property type="match status" value="1"/>
</dbReference>
<dbReference type="InterPro" id="IPR014730">
    <property type="entry name" value="ETF_a/b_N"/>
</dbReference>
<comment type="cofactor">
    <cofactor evidence="1">
        <name>FAD</name>
        <dbReference type="ChEBI" id="CHEBI:57692"/>
    </cofactor>
</comment>
<comment type="cofactor">
    <cofactor evidence="8">
        <name>AMP</name>
        <dbReference type="ChEBI" id="CHEBI:456215"/>
    </cofactor>
</comment>
<dbReference type="InterPro" id="IPR000049">
    <property type="entry name" value="ET-Flavoprotein_bsu_CS"/>
</dbReference>
<dbReference type="PANTHER" id="PTHR21294">
    <property type="entry name" value="ELECTRON TRANSFER FLAVOPROTEIN BETA-SUBUNIT"/>
    <property type="match status" value="1"/>
</dbReference>
<dbReference type="PANTHER" id="PTHR21294:SF8">
    <property type="entry name" value="ELECTRON TRANSFER FLAVOPROTEIN SUBUNIT BETA"/>
    <property type="match status" value="1"/>
</dbReference>
<dbReference type="PROSITE" id="PS01065">
    <property type="entry name" value="ETF_BETA"/>
    <property type="match status" value="1"/>
</dbReference>
<evidence type="ECO:0000256" key="2">
    <source>
        <dbReference type="ARBA" id="ARBA00007557"/>
    </source>
</evidence>
<dbReference type="Proteomes" id="UP001499878">
    <property type="component" value="Unassembled WGS sequence"/>
</dbReference>
<sequence length="240" mass="25384">MKIVVLVKRVTLPWPGFAMRADGYGVESGSLEYGISESDAACVHEALTIRDRLGGEVVVMTAADSSADPVLSWCLDAGVDRAVRIESPAFEVPEPLMTARGLTPAVAAEKSDLVLCGAQSPDDRFAATGVALAHHLKVPWVAFASSVSAGDGHVTVDRLLDGGDTEKVELRLPALITLDRGLSTMLVSRTEQSDGRISVAPLETYGINEAFVDLFAGGTLRQIVPGSPVDNRATSRERNA</sequence>
<evidence type="ECO:0000256" key="8">
    <source>
        <dbReference type="ARBA" id="ARBA00049933"/>
    </source>
</evidence>
<organism evidence="10 11">
    <name type="scientific">Streptomyces thinghirensis</name>
    <dbReference type="NCBI Taxonomy" id="551547"/>
    <lineage>
        <taxon>Bacteria</taxon>
        <taxon>Bacillati</taxon>
        <taxon>Actinomycetota</taxon>
        <taxon>Actinomycetes</taxon>
        <taxon>Kitasatosporales</taxon>
        <taxon>Streptomycetaceae</taxon>
        <taxon>Streptomyces</taxon>
    </lineage>
</organism>
<keyword evidence="4" id="KW-0813">Transport</keyword>
<keyword evidence="11" id="KW-1185">Reference proteome</keyword>
<accession>A0ABP9T4C6</accession>
<evidence type="ECO:0000313" key="10">
    <source>
        <dbReference type="EMBL" id="GAA5210747.1"/>
    </source>
</evidence>
<evidence type="ECO:0000256" key="1">
    <source>
        <dbReference type="ARBA" id="ARBA00001974"/>
    </source>
</evidence>